<sequence>MPENSSSNRPPRPSRPTRDHQTDLGGILGRSSETAHDGFMGIEVEQDEVTSEERQRVKRRSRNAVTSAVLVFAVALVMVVAIISPRLGWFERKDYSGEGNGTTVTFTIAEGSSNIGIANSLEEQGIIANAGRFLEVYSETTSDQFFQPGEYELQKEMSSSAALNELLNLDEANTNYVAVSRTWRMDETFDALAKGTGISAGEFESLGNSPDVFGIPSNFPTIEGFLYPGEYRFAKDATAEEILQTMVDQTKEQLEADGVTGDDRIFHVLTVASILEFEGIEKDYAPIAGAIENRLNNPDGETSGYLQSDATVAYGLGIKSYHISDEQKADSSNKYNTFYYKGLPEGPIGSPGEAAIKAAANPEKNDYYFWVTVDLFTGETLFAETYEEHLANVEIYDEFCANNKNVCQ</sequence>
<protein>
    <recommendedName>
        <fullName evidence="7">Endolytic murein transglycosylase</fullName>
        <ecNumber evidence="7">4.2.2.29</ecNumber>
    </recommendedName>
    <alternativeName>
        <fullName evidence="7">Peptidoglycan lytic transglycosylase</fullName>
    </alternativeName>
    <alternativeName>
        <fullName evidence="7">Peptidoglycan polymerization terminase</fullName>
    </alternativeName>
</protein>
<keyword evidence="6 7" id="KW-0961">Cell wall biogenesis/degradation</keyword>
<evidence type="ECO:0000256" key="4">
    <source>
        <dbReference type="ARBA" id="ARBA00023136"/>
    </source>
</evidence>
<keyword evidence="2 7" id="KW-0812">Transmembrane</keyword>
<dbReference type="NCBIfam" id="TIGR00247">
    <property type="entry name" value="endolytic transglycosylase MltG"/>
    <property type="match status" value="1"/>
</dbReference>
<comment type="similarity">
    <text evidence="7">Belongs to the transglycosylase MltG family.</text>
</comment>
<feature type="site" description="Important for catalytic activity" evidence="7">
    <location>
        <position position="278"/>
    </location>
</feature>
<feature type="transmembrane region" description="Helical" evidence="7">
    <location>
        <begin position="64"/>
        <end position="83"/>
    </location>
</feature>
<dbReference type="PANTHER" id="PTHR30518:SF2">
    <property type="entry name" value="ENDOLYTIC MUREIN TRANSGLYCOSYLASE"/>
    <property type="match status" value="1"/>
</dbReference>
<evidence type="ECO:0000256" key="8">
    <source>
        <dbReference type="SAM" id="MobiDB-lite"/>
    </source>
</evidence>
<name>A0ABP9BCC7_9MICC</name>
<evidence type="ECO:0000313" key="10">
    <source>
        <dbReference type="Proteomes" id="UP001500187"/>
    </source>
</evidence>
<organism evidence="9 10">
    <name type="scientific">Rothia endophytica</name>
    <dbReference type="NCBI Taxonomy" id="1324766"/>
    <lineage>
        <taxon>Bacteria</taxon>
        <taxon>Bacillati</taxon>
        <taxon>Actinomycetota</taxon>
        <taxon>Actinomycetes</taxon>
        <taxon>Micrococcales</taxon>
        <taxon>Micrococcaceae</taxon>
        <taxon>Rothia</taxon>
    </lineage>
</organism>
<comment type="catalytic activity">
    <reaction evidence="7">
        <text>a peptidoglycan chain = a peptidoglycan chain with N-acetyl-1,6-anhydromuramyl-[peptide] at the reducing end + a peptidoglycan chain with N-acetylglucosamine at the non-reducing end.</text>
        <dbReference type="EC" id="4.2.2.29"/>
    </reaction>
</comment>
<dbReference type="PANTHER" id="PTHR30518">
    <property type="entry name" value="ENDOLYTIC MUREIN TRANSGLYCOSYLASE"/>
    <property type="match status" value="1"/>
</dbReference>
<dbReference type="Gene3D" id="3.30.1490.480">
    <property type="entry name" value="Endolytic murein transglycosylase"/>
    <property type="match status" value="1"/>
</dbReference>
<evidence type="ECO:0000256" key="1">
    <source>
        <dbReference type="ARBA" id="ARBA00022475"/>
    </source>
</evidence>
<keyword evidence="1 7" id="KW-1003">Cell membrane</keyword>
<dbReference type="HAMAP" id="MF_02065">
    <property type="entry name" value="MltG"/>
    <property type="match status" value="1"/>
</dbReference>
<accession>A0ABP9BCC7</accession>
<keyword evidence="4 7" id="KW-0472">Membrane</keyword>
<feature type="region of interest" description="Disordered" evidence="8">
    <location>
        <begin position="1"/>
        <end position="36"/>
    </location>
</feature>
<comment type="function">
    <text evidence="7">Functions as a peptidoglycan terminase that cleaves nascent peptidoglycan strands endolytically to terminate their elongation.</text>
</comment>
<dbReference type="EC" id="4.2.2.29" evidence="7"/>
<keyword evidence="10" id="KW-1185">Reference proteome</keyword>
<dbReference type="RefSeq" id="WP_345445231.1">
    <property type="nucleotide sequence ID" value="NZ_BAABKP010000001.1"/>
</dbReference>
<comment type="caution">
    <text evidence="9">The sequence shown here is derived from an EMBL/GenBank/DDBJ whole genome shotgun (WGS) entry which is preliminary data.</text>
</comment>
<evidence type="ECO:0000256" key="2">
    <source>
        <dbReference type="ARBA" id="ARBA00022692"/>
    </source>
</evidence>
<keyword evidence="5 7" id="KW-0456">Lyase</keyword>
<keyword evidence="3 7" id="KW-1133">Transmembrane helix</keyword>
<evidence type="ECO:0000256" key="3">
    <source>
        <dbReference type="ARBA" id="ARBA00022989"/>
    </source>
</evidence>
<dbReference type="Proteomes" id="UP001500187">
    <property type="component" value="Unassembled WGS sequence"/>
</dbReference>
<proteinExistence type="inferred from homology"/>
<evidence type="ECO:0000256" key="7">
    <source>
        <dbReference type="HAMAP-Rule" id="MF_02065"/>
    </source>
</evidence>
<dbReference type="EMBL" id="BAABKP010000001">
    <property type="protein sequence ID" value="GAA4793266.1"/>
    <property type="molecule type" value="Genomic_DNA"/>
</dbReference>
<evidence type="ECO:0000313" key="9">
    <source>
        <dbReference type="EMBL" id="GAA4793266.1"/>
    </source>
</evidence>
<evidence type="ECO:0000256" key="5">
    <source>
        <dbReference type="ARBA" id="ARBA00023239"/>
    </source>
</evidence>
<dbReference type="Pfam" id="PF02618">
    <property type="entry name" value="YceG"/>
    <property type="match status" value="1"/>
</dbReference>
<reference evidence="10" key="1">
    <citation type="journal article" date="2019" name="Int. J. Syst. Evol. Microbiol.">
        <title>The Global Catalogue of Microorganisms (GCM) 10K type strain sequencing project: providing services to taxonomists for standard genome sequencing and annotation.</title>
        <authorList>
            <consortium name="The Broad Institute Genomics Platform"/>
            <consortium name="The Broad Institute Genome Sequencing Center for Infectious Disease"/>
            <person name="Wu L."/>
            <person name="Ma J."/>
        </authorList>
    </citation>
    <scope>NUCLEOTIDE SEQUENCE [LARGE SCALE GENOMIC DNA]</scope>
    <source>
        <strain evidence="10">JCM 18541</strain>
    </source>
</reference>
<dbReference type="InterPro" id="IPR003770">
    <property type="entry name" value="MLTG-like"/>
</dbReference>
<gene>
    <name evidence="7" type="primary">mltG</name>
    <name evidence="9" type="ORF">GCM10023352_09840</name>
</gene>
<evidence type="ECO:0000256" key="6">
    <source>
        <dbReference type="ARBA" id="ARBA00023316"/>
    </source>
</evidence>
<comment type="subcellular location">
    <subcellularLocation>
        <location evidence="7">Cell membrane</location>
        <topology evidence="7">Single-pass membrane protein</topology>
    </subcellularLocation>
</comment>